<proteinExistence type="evidence at transcript level"/>
<keyword evidence="5" id="KW-1185">Reference proteome</keyword>
<dbReference type="Gene3D" id="2.40.40.10">
    <property type="entry name" value="RlpA-like domain"/>
    <property type="match status" value="1"/>
</dbReference>
<dbReference type="InterPro" id="IPR051477">
    <property type="entry name" value="Expansin_CellWall"/>
</dbReference>
<evidence type="ECO:0000313" key="4">
    <source>
        <dbReference type="EMBL" id="CAH7668873.1"/>
    </source>
</evidence>
<dbReference type="SUPFAM" id="SSF49590">
    <property type="entry name" value="PHL pollen allergen"/>
    <property type="match status" value="1"/>
</dbReference>
<dbReference type="EMBL" id="CALTRL010000614">
    <property type="protein sequence ID" value="CAH7668873.1"/>
    <property type="molecule type" value="Genomic_DNA"/>
</dbReference>
<accession>A0A0S1MIQ0</accession>
<protein>
    <submittedName>
        <fullName evidence="3">Non-catalytic module family EXPN</fullName>
    </submittedName>
</protein>
<dbReference type="PANTHER" id="PTHR31836">
    <property type="match status" value="1"/>
</dbReference>
<evidence type="ECO:0000256" key="2">
    <source>
        <dbReference type="SAM" id="SignalP"/>
    </source>
</evidence>
<evidence type="ECO:0000313" key="5">
    <source>
        <dbReference type="Proteomes" id="UP001153365"/>
    </source>
</evidence>
<dbReference type="Gene3D" id="2.60.40.760">
    <property type="entry name" value="Expansin, cellulose-binding-like domain"/>
    <property type="match status" value="1"/>
</dbReference>
<reference evidence="3" key="1">
    <citation type="submission" date="2015-07" db="EMBL/GenBank/DDBJ databases">
        <title>Elucidating the P. pachyrhizi secretome and potential effectors.</title>
        <authorList>
            <person name="de Carvalho M.C.C.G."/>
            <person name="Nascimento L.C."/>
            <person name="Darben L.M."/>
            <person name="Polizel-Podanosqui A.M."/>
            <person name="Lopes-Caitar V.S."/>
            <person name="Rocha C.S."/>
            <person name="Qi M."/>
            <person name="Carazolle M."/>
            <person name="Kuwahara M.K."/>
            <person name="Pereira G.A.G."/>
            <person name="Abdelnoor R.V."/>
            <person name="Whitham S.A."/>
            <person name="Marcelino-Guimaraes F.C."/>
        </authorList>
    </citation>
    <scope>NUCLEOTIDE SEQUENCE</scope>
</reference>
<name>A0A0S1MIQ0_PHAPC</name>
<gene>
    <name evidence="4" type="ORF">PPACK8108_LOCUS3438</name>
</gene>
<evidence type="ECO:0000313" key="3">
    <source>
        <dbReference type="EMBL" id="ALL40755.1"/>
    </source>
</evidence>
<feature type="chain" id="PRO_5044546699" evidence="2">
    <location>
        <begin position="18"/>
        <end position="228"/>
    </location>
</feature>
<dbReference type="SUPFAM" id="SSF50685">
    <property type="entry name" value="Barwin-like endoglucanases"/>
    <property type="match status" value="1"/>
</dbReference>
<dbReference type="NCBIfam" id="NF041144">
    <property type="entry name" value="expansin_EXLX1"/>
    <property type="match status" value="1"/>
</dbReference>
<organism evidence="3">
    <name type="scientific">Phakopsora pachyrhizi</name>
    <name type="common">Asian soybean rust disease fungus</name>
    <dbReference type="NCBI Taxonomy" id="170000"/>
    <lineage>
        <taxon>Eukaryota</taxon>
        <taxon>Fungi</taxon>
        <taxon>Dikarya</taxon>
        <taxon>Basidiomycota</taxon>
        <taxon>Pucciniomycotina</taxon>
        <taxon>Pucciniomycetes</taxon>
        <taxon>Pucciniales</taxon>
        <taxon>Phakopsoraceae</taxon>
        <taxon>Phakopsora</taxon>
    </lineage>
</organism>
<reference evidence="4" key="2">
    <citation type="submission" date="2022-06" db="EMBL/GenBank/DDBJ databases">
        <authorList>
            <consortium name="SYNGENTA / RWTH Aachen University"/>
        </authorList>
    </citation>
    <scope>NUCLEOTIDE SEQUENCE</scope>
</reference>
<dbReference type="AlphaFoldDB" id="A0A0S1MIQ0"/>
<sequence>MWHLFFLAAFLLSSISCQTTSTSFSGVQGTYWGSSQWANGNCKFQDWPQPNGLPTAAVAGNLYSGAKYCGACIDVTSKAGITKRGIISDNCPGCPSNALDLSPDLWNSVTNNESPGIETLNWKIVDCGYTSPISLITKDGVTVSWFAMQAAGHNEPISSLEVKPAGGSTWLKASREEYNYFTLGDGQKSMNNAKTASIRVTCSNGKTITTESVPIDQPQKVTSASGNC</sequence>
<dbReference type="CDD" id="cd22271">
    <property type="entry name" value="DPBB_EXP_N-like"/>
    <property type="match status" value="1"/>
</dbReference>
<evidence type="ECO:0000256" key="1">
    <source>
        <dbReference type="ARBA" id="ARBA00022729"/>
    </source>
</evidence>
<dbReference type="EMBL" id="KT246664">
    <property type="protein sequence ID" value="ALL40755.1"/>
    <property type="molecule type" value="mRNA"/>
</dbReference>
<dbReference type="InterPro" id="IPR036908">
    <property type="entry name" value="RlpA-like_sf"/>
</dbReference>
<dbReference type="InterPro" id="IPR036749">
    <property type="entry name" value="Expansin_CBD_sf"/>
</dbReference>
<dbReference type="InterPro" id="IPR049818">
    <property type="entry name" value="Expansin_EXLX1-like"/>
</dbReference>
<keyword evidence="1 2" id="KW-0732">Signal</keyword>
<feature type="signal peptide" evidence="2">
    <location>
        <begin position="1"/>
        <end position="17"/>
    </location>
</feature>
<dbReference type="Proteomes" id="UP001153365">
    <property type="component" value="Unassembled WGS sequence"/>
</dbReference>
<dbReference type="PANTHER" id="PTHR31836:SF21">
    <property type="entry name" value="EXPANSIN-LIKE PROTEIN 7"/>
    <property type="match status" value="1"/>
</dbReference>